<dbReference type="AlphaFoldDB" id="A0A4R3NM94"/>
<accession>A0A4R3NM94</accession>
<evidence type="ECO:0000256" key="5">
    <source>
        <dbReference type="SAM" id="Coils"/>
    </source>
</evidence>
<name>A0A4R3NM94_9GAMM</name>
<keyword evidence="3 7" id="KW-0238">DNA-binding</keyword>
<feature type="domain" description="HTH merR-type" evidence="6">
    <location>
        <begin position="3"/>
        <end position="71"/>
    </location>
</feature>
<keyword evidence="1" id="KW-0678">Repressor</keyword>
<protein>
    <submittedName>
        <fullName evidence="7">DNA-binding transcriptional MerR regulator</fullName>
    </submittedName>
</protein>
<dbReference type="OrthoDB" id="9802039at2"/>
<keyword evidence="2" id="KW-0805">Transcription regulation</keyword>
<dbReference type="EMBL" id="SMAS01000003">
    <property type="protein sequence ID" value="TCT35743.1"/>
    <property type="molecule type" value="Genomic_DNA"/>
</dbReference>
<dbReference type="SUPFAM" id="SSF46955">
    <property type="entry name" value="Putative DNA-binding domain"/>
    <property type="match status" value="1"/>
</dbReference>
<comment type="caution">
    <text evidence="7">The sequence shown here is derived from an EMBL/GenBank/DDBJ whole genome shotgun (WGS) entry which is preliminary data.</text>
</comment>
<dbReference type="SMART" id="SM00422">
    <property type="entry name" value="HTH_MERR"/>
    <property type="match status" value="1"/>
</dbReference>
<evidence type="ECO:0000313" key="8">
    <source>
        <dbReference type="Proteomes" id="UP000295055"/>
    </source>
</evidence>
<organism evidence="7 8">
    <name type="scientific">Providencia alcalifaciens</name>
    <dbReference type="NCBI Taxonomy" id="126385"/>
    <lineage>
        <taxon>Bacteria</taxon>
        <taxon>Pseudomonadati</taxon>
        <taxon>Pseudomonadota</taxon>
        <taxon>Gammaproteobacteria</taxon>
        <taxon>Enterobacterales</taxon>
        <taxon>Morganellaceae</taxon>
        <taxon>Providencia</taxon>
    </lineage>
</organism>
<dbReference type="PROSITE" id="PS50937">
    <property type="entry name" value="HTH_MERR_2"/>
    <property type="match status" value="1"/>
</dbReference>
<feature type="coiled-coil region" evidence="5">
    <location>
        <begin position="79"/>
        <end position="106"/>
    </location>
</feature>
<evidence type="ECO:0000313" key="7">
    <source>
        <dbReference type="EMBL" id="TCT35743.1"/>
    </source>
</evidence>
<dbReference type="GO" id="GO:0003700">
    <property type="term" value="F:DNA-binding transcription factor activity"/>
    <property type="evidence" value="ECO:0007669"/>
    <property type="project" value="InterPro"/>
</dbReference>
<keyword evidence="4" id="KW-0804">Transcription</keyword>
<sequence>MKTLSISQVSELTGLTSATIRFYESKGLIQPIGRKGLTRLYAPEVLTHLSLIILAKQAQFSLDEIAEMLNHLPEKGIERPILREKIDEIDQKIQELQKLKQGLQHIEQCPSENHLQCPKFQKILSVSLKQNIAKLSKKLA</sequence>
<dbReference type="InterPro" id="IPR047057">
    <property type="entry name" value="MerR_fam"/>
</dbReference>
<evidence type="ECO:0000256" key="1">
    <source>
        <dbReference type="ARBA" id="ARBA00022491"/>
    </source>
</evidence>
<dbReference type="RefSeq" id="WP_132495973.1">
    <property type="nucleotide sequence ID" value="NZ_JAWIZF010000088.1"/>
</dbReference>
<evidence type="ECO:0000259" key="6">
    <source>
        <dbReference type="PROSITE" id="PS50937"/>
    </source>
</evidence>
<evidence type="ECO:0000256" key="2">
    <source>
        <dbReference type="ARBA" id="ARBA00023015"/>
    </source>
</evidence>
<dbReference type="Gene3D" id="1.10.1660.10">
    <property type="match status" value="1"/>
</dbReference>
<dbReference type="PANTHER" id="PTHR30204">
    <property type="entry name" value="REDOX-CYCLING DRUG-SENSING TRANSCRIPTIONAL ACTIVATOR SOXR"/>
    <property type="match status" value="1"/>
</dbReference>
<proteinExistence type="predicted"/>
<dbReference type="InterPro" id="IPR009061">
    <property type="entry name" value="DNA-bd_dom_put_sf"/>
</dbReference>
<evidence type="ECO:0000256" key="3">
    <source>
        <dbReference type="ARBA" id="ARBA00023125"/>
    </source>
</evidence>
<dbReference type="Pfam" id="PF13411">
    <property type="entry name" value="MerR_1"/>
    <property type="match status" value="1"/>
</dbReference>
<reference evidence="7 8" key="1">
    <citation type="submission" date="2019-03" db="EMBL/GenBank/DDBJ databases">
        <title>Genomic analyses of the natural microbiome of Caenorhabditis elegans.</title>
        <authorList>
            <person name="Samuel B."/>
        </authorList>
    </citation>
    <scope>NUCLEOTIDE SEQUENCE [LARGE SCALE GENOMIC DNA]</scope>
    <source>
        <strain evidence="7 8">JUb102</strain>
    </source>
</reference>
<dbReference type="Proteomes" id="UP000295055">
    <property type="component" value="Unassembled WGS sequence"/>
</dbReference>
<dbReference type="PROSITE" id="PS00552">
    <property type="entry name" value="HTH_MERR_1"/>
    <property type="match status" value="1"/>
</dbReference>
<dbReference type="InterPro" id="IPR000551">
    <property type="entry name" value="MerR-type_HTH_dom"/>
</dbReference>
<dbReference type="PANTHER" id="PTHR30204:SF69">
    <property type="entry name" value="MERR-FAMILY TRANSCRIPTIONAL REGULATOR"/>
    <property type="match status" value="1"/>
</dbReference>
<keyword evidence="5" id="KW-0175">Coiled coil</keyword>
<gene>
    <name evidence="7" type="ORF">EC835_103197</name>
</gene>
<evidence type="ECO:0000256" key="4">
    <source>
        <dbReference type="ARBA" id="ARBA00023163"/>
    </source>
</evidence>
<dbReference type="GO" id="GO:0003677">
    <property type="term" value="F:DNA binding"/>
    <property type="evidence" value="ECO:0007669"/>
    <property type="project" value="UniProtKB-KW"/>
</dbReference>